<evidence type="ECO:0000259" key="7">
    <source>
        <dbReference type="Pfam" id="PF00892"/>
    </source>
</evidence>
<protein>
    <submittedName>
        <fullName evidence="8">EamA family transporter</fullName>
    </submittedName>
</protein>
<dbReference type="EMBL" id="NXID01000006">
    <property type="protein sequence ID" value="RXK16551.1"/>
    <property type="molecule type" value="Genomic_DNA"/>
</dbReference>
<name>A0AAX2AJZ1_9BACT</name>
<feature type="transmembrane region" description="Helical" evidence="6">
    <location>
        <begin position="152"/>
        <end position="172"/>
    </location>
</feature>
<keyword evidence="5 6" id="KW-0472">Membrane</keyword>
<feature type="transmembrane region" description="Helical" evidence="6">
    <location>
        <begin position="39"/>
        <end position="57"/>
    </location>
</feature>
<dbReference type="GO" id="GO:0005886">
    <property type="term" value="C:plasma membrane"/>
    <property type="evidence" value="ECO:0007669"/>
    <property type="project" value="UniProtKB-SubCell"/>
</dbReference>
<dbReference type="PANTHER" id="PTHR32322:SF18">
    <property type="entry name" value="S-ADENOSYLMETHIONINE_S-ADENOSYLHOMOCYSTEINE TRANSPORTER"/>
    <property type="match status" value="1"/>
</dbReference>
<dbReference type="Pfam" id="PF00892">
    <property type="entry name" value="EamA"/>
    <property type="match status" value="2"/>
</dbReference>
<evidence type="ECO:0000256" key="4">
    <source>
        <dbReference type="ARBA" id="ARBA00022989"/>
    </source>
</evidence>
<feature type="transmembrane region" description="Helical" evidence="6">
    <location>
        <begin position="213"/>
        <end position="236"/>
    </location>
</feature>
<dbReference type="RefSeq" id="WP_114841204.1">
    <property type="nucleotide sequence ID" value="NZ_CP031219.1"/>
</dbReference>
<feature type="transmembrane region" description="Helical" evidence="6">
    <location>
        <begin position="248"/>
        <end position="265"/>
    </location>
</feature>
<feature type="transmembrane region" description="Helical" evidence="6">
    <location>
        <begin position="69"/>
        <end position="89"/>
    </location>
</feature>
<keyword evidence="9" id="KW-1185">Reference proteome</keyword>
<comment type="subcellular location">
    <subcellularLocation>
        <location evidence="1">Cell membrane</location>
        <topology evidence="1">Multi-pass membrane protein</topology>
    </subcellularLocation>
</comment>
<dbReference type="PANTHER" id="PTHR32322">
    <property type="entry name" value="INNER MEMBRANE TRANSPORTER"/>
    <property type="match status" value="1"/>
</dbReference>
<gene>
    <name evidence="8" type="ORF">CP985_03090</name>
</gene>
<keyword evidence="4 6" id="KW-1133">Transmembrane helix</keyword>
<evidence type="ECO:0000313" key="9">
    <source>
        <dbReference type="Proteomes" id="UP000290092"/>
    </source>
</evidence>
<evidence type="ECO:0000256" key="6">
    <source>
        <dbReference type="SAM" id="Phobius"/>
    </source>
</evidence>
<evidence type="ECO:0000256" key="2">
    <source>
        <dbReference type="ARBA" id="ARBA00022475"/>
    </source>
</evidence>
<feature type="transmembrane region" description="Helical" evidence="6">
    <location>
        <begin position="271"/>
        <end position="290"/>
    </location>
</feature>
<feature type="transmembrane region" description="Helical" evidence="6">
    <location>
        <begin position="7"/>
        <end position="27"/>
    </location>
</feature>
<comment type="caution">
    <text evidence="8">The sequence shown here is derived from an EMBL/GenBank/DDBJ whole genome shotgun (WGS) entry which is preliminary data.</text>
</comment>
<evidence type="ECO:0000256" key="5">
    <source>
        <dbReference type="ARBA" id="ARBA00023136"/>
    </source>
</evidence>
<evidence type="ECO:0000313" key="8">
    <source>
        <dbReference type="EMBL" id="RXK16551.1"/>
    </source>
</evidence>
<dbReference type="Proteomes" id="UP000290092">
    <property type="component" value="Unassembled WGS sequence"/>
</dbReference>
<feature type="transmembrane region" description="Helical" evidence="6">
    <location>
        <begin position="127"/>
        <end position="146"/>
    </location>
</feature>
<proteinExistence type="predicted"/>
<dbReference type="InterPro" id="IPR037185">
    <property type="entry name" value="EmrE-like"/>
</dbReference>
<dbReference type="AlphaFoldDB" id="A0AAX2AJZ1"/>
<dbReference type="KEGG" id="amyt:AMYT_0736"/>
<evidence type="ECO:0000256" key="1">
    <source>
        <dbReference type="ARBA" id="ARBA00004651"/>
    </source>
</evidence>
<keyword evidence="2" id="KW-1003">Cell membrane</keyword>
<sequence length="295" mass="33704">MTQTNKNIFYIMMIFAMAGWGASWVNAKVLSSYINEYELIFFRNIFTLLTLTPILIFAKKYFYINKKSLFLAFLASLVMIAYMKCYFLGTKFGTASLGGALVTTLIPINTFLIMAIFFNKKIQKKDFLALGVGAIGVLTILQVWSFNFEQIFTIYNAYFLAGSLLWAILTIISSRSTKTSPMVFTFYMYVITTILVVIFFLDFKAINYQSFDWIFWVNILILSVISTTFATTVYFVGIEKLGANEVSSFVFLVPFFAILFSVIFLKEHISLSIILGTVMTIYAVKILNNIKVFKK</sequence>
<feature type="domain" description="EamA" evidence="7">
    <location>
        <begin position="157"/>
        <end position="286"/>
    </location>
</feature>
<feature type="transmembrane region" description="Helical" evidence="6">
    <location>
        <begin position="95"/>
        <end position="118"/>
    </location>
</feature>
<reference evidence="8 9" key="1">
    <citation type="submission" date="2017-09" db="EMBL/GenBank/DDBJ databases">
        <title>Genomics of the genus Arcobacter.</title>
        <authorList>
            <person name="Perez-Cataluna A."/>
            <person name="Figueras M.J."/>
            <person name="Salas-Masso N."/>
        </authorList>
    </citation>
    <scope>NUCLEOTIDE SEQUENCE [LARGE SCALE GENOMIC DNA]</scope>
    <source>
        <strain evidence="8 9">CECT 7386</strain>
    </source>
</reference>
<feature type="domain" description="EamA" evidence="7">
    <location>
        <begin position="10"/>
        <end position="141"/>
    </location>
</feature>
<keyword evidence="3 6" id="KW-0812">Transmembrane</keyword>
<feature type="transmembrane region" description="Helical" evidence="6">
    <location>
        <begin position="184"/>
        <end position="201"/>
    </location>
</feature>
<accession>A0AAX2AJZ1</accession>
<dbReference type="SUPFAM" id="SSF103481">
    <property type="entry name" value="Multidrug resistance efflux transporter EmrE"/>
    <property type="match status" value="2"/>
</dbReference>
<dbReference type="InterPro" id="IPR000620">
    <property type="entry name" value="EamA_dom"/>
</dbReference>
<evidence type="ECO:0000256" key="3">
    <source>
        <dbReference type="ARBA" id="ARBA00022692"/>
    </source>
</evidence>
<dbReference type="InterPro" id="IPR050638">
    <property type="entry name" value="AA-Vitamin_Transporters"/>
</dbReference>
<organism evidence="8 9">
    <name type="scientific">Malaciobacter mytili LMG 24559</name>
    <dbReference type="NCBI Taxonomy" id="1032238"/>
    <lineage>
        <taxon>Bacteria</taxon>
        <taxon>Pseudomonadati</taxon>
        <taxon>Campylobacterota</taxon>
        <taxon>Epsilonproteobacteria</taxon>
        <taxon>Campylobacterales</taxon>
        <taxon>Arcobacteraceae</taxon>
        <taxon>Malaciobacter</taxon>
    </lineage>
</organism>